<evidence type="ECO:0000313" key="2">
    <source>
        <dbReference type="Proteomes" id="UP001171945"/>
    </source>
</evidence>
<accession>A0ABT7VTZ9</accession>
<dbReference type="EMBL" id="JAUCGM010000407">
    <property type="protein sequence ID" value="MDM8563026.1"/>
    <property type="molecule type" value="Genomic_DNA"/>
</dbReference>
<comment type="caution">
    <text evidence="1">The sequence shown here is derived from an EMBL/GenBank/DDBJ whole genome shotgun (WGS) entry which is preliminary data.</text>
</comment>
<gene>
    <name evidence="1" type="ORF">QUF54_06710</name>
</gene>
<dbReference type="Proteomes" id="UP001171945">
    <property type="component" value="Unassembled WGS sequence"/>
</dbReference>
<organism evidence="1 2">
    <name type="scientific">Candidatus Marithioploca araucensis</name>
    <dbReference type="NCBI Taxonomy" id="70273"/>
    <lineage>
        <taxon>Bacteria</taxon>
        <taxon>Pseudomonadati</taxon>
        <taxon>Pseudomonadota</taxon>
        <taxon>Gammaproteobacteria</taxon>
        <taxon>Thiotrichales</taxon>
        <taxon>Thiotrichaceae</taxon>
        <taxon>Candidatus Marithioploca</taxon>
    </lineage>
</organism>
<keyword evidence="2" id="KW-1185">Reference proteome</keyword>
<protein>
    <submittedName>
        <fullName evidence="1">Uncharacterized protein</fullName>
    </submittedName>
</protein>
<sequence>MSINYTHCLRPRFTENILTFLLDSTSVNVVVPKIAEEADRLVKDIQGCECPNAKVLAVNMRSCRGSYKAFLLDLWQQYQQPAQESPDLFTILDELEQVEQQFIIVLNRLDAMCDKEVDGQFNQDF</sequence>
<proteinExistence type="predicted"/>
<evidence type="ECO:0000313" key="1">
    <source>
        <dbReference type="EMBL" id="MDM8563026.1"/>
    </source>
</evidence>
<reference evidence="1" key="1">
    <citation type="submission" date="2023-06" db="EMBL/GenBank/DDBJ databases">
        <title>Uncultivated large filamentous bacteria from sulfidic sediments reveal new species and different genomic features in energy metabolism and defense.</title>
        <authorList>
            <person name="Fonseca A."/>
        </authorList>
    </citation>
    <scope>NUCLEOTIDE SEQUENCE</scope>
    <source>
        <strain evidence="1">HSG4</strain>
    </source>
</reference>
<name>A0ABT7VTZ9_9GAMM</name>